<feature type="region of interest" description="Disordered" evidence="1">
    <location>
        <begin position="1"/>
        <end position="97"/>
    </location>
</feature>
<dbReference type="AlphaFoldDB" id="Q6ZKS5"/>
<feature type="compositionally biased region" description="Polar residues" evidence="1">
    <location>
        <begin position="1"/>
        <end position="11"/>
    </location>
</feature>
<reference evidence="3" key="2">
    <citation type="journal article" date="2008" name="Nucleic Acids Res.">
        <title>The rice annotation project database (RAP-DB): 2008 update.</title>
        <authorList>
            <consortium name="The rice annotation project (RAP)"/>
        </authorList>
    </citation>
    <scope>GENOME REANNOTATION</scope>
    <source>
        <strain evidence="3">cv. Nipponbare</strain>
    </source>
</reference>
<feature type="compositionally biased region" description="Basic and acidic residues" evidence="1">
    <location>
        <begin position="26"/>
        <end position="39"/>
    </location>
</feature>
<evidence type="ECO:0000313" key="2">
    <source>
        <dbReference type="EMBL" id="BAC99349.1"/>
    </source>
</evidence>
<evidence type="ECO:0000256" key="1">
    <source>
        <dbReference type="SAM" id="MobiDB-lite"/>
    </source>
</evidence>
<dbReference type="Proteomes" id="UP000000763">
    <property type="component" value="Chromosome 8"/>
</dbReference>
<evidence type="ECO:0000313" key="3">
    <source>
        <dbReference type="Proteomes" id="UP000000763"/>
    </source>
</evidence>
<organism evidence="2 3">
    <name type="scientific">Oryza sativa subsp. japonica</name>
    <name type="common">Rice</name>
    <dbReference type="NCBI Taxonomy" id="39947"/>
    <lineage>
        <taxon>Eukaryota</taxon>
        <taxon>Viridiplantae</taxon>
        <taxon>Streptophyta</taxon>
        <taxon>Embryophyta</taxon>
        <taxon>Tracheophyta</taxon>
        <taxon>Spermatophyta</taxon>
        <taxon>Magnoliopsida</taxon>
        <taxon>Liliopsida</taxon>
        <taxon>Poales</taxon>
        <taxon>Poaceae</taxon>
        <taxon>BOP clade</taxon>
        <taxon>Oryzoideae</taxon>
        <taxon>Oryzeae</taxon>
        <taxon>Oryzinae</taxon>
        <taxon>Oryza</taxon>
        <taxon>Oryza sativa</taxon>
    </lineage>
</organism>
<feature type="compositionally biased region" description="Basic and acidic residues" evidence="1">
    <location>
        <begin position="47"/>
        <end position="58"/>
    </location>
</feature>
<protein>
    <submittedName>
        <fullName evidence="2">Uncharacterized protein</fullName>
    </submittedName>
</protein>
<sequence length="140" mass="15474">MSGTQMTSGFFNDSPPLKDSDDGDNKDDGNNDKDNDATAKRGGRQGHGREQGCHRSHGDGLTVGRVGSGREGGYGLGCGSQWQRIRQRKPPEMRKRVDGWLAGEARDNMIKRWKKGGVSELECMELLSLNAVVEWKGKRR</sequence>
<name>Q6ZKS5_ORYSJ</name>
<proteinExistence type="predicted"/>
<feature type="compositionally biased region" description="Gly residues" evidence="1">
    <location>
        <begin position="66"/>
        <end position="78"/>
    </location>
</feature>
<reference evidence="3" key="1">
    <citation type="journal article" date="2005" name="Nature">
        <title>The map-based sequence of the rice genome.</title>
        <authorList>
            <consortium name="International rice genome sequencing project (IRGSP)"/>
            <person name="Matsumoto T."/>
            <person name="Wu J."/>
            <person name="Kanamori H."/>
            <person name="Katayose Y."/>
            <person name="Fujisawa M."/>
            <person name="Namiki N."/>
            <person name="Mizuno H."/>
            <person name="Yamamoto K."/>
            <person name="Antonio B.A."/>
            <person name="Baba T."/>
            <person name="Sakata K."/>
            <person name="Nagamura Y."/>
            <person name="Aoki H."/>
            <person name="Arikawa K."/>
            <person name="Arita K."/>
            <person name="Bito T."/>
            <person name="Chiden Y."/>
            <person name="Fujitsuka N."/>
            <person name="Fukunaka R."/>
            <person name="Hamada M."/>
            <person name="Harada C."/>
            <person name="Hayashi A."/>
            <person name="Hijishita S."/>
            <person name="Honda M."/>
            <person name="Hosokawa S."/>
            <person name="Ichikawa Y."/>
            <person name="Idonuma A."/>
            <person name="Iijima M."/>
            <person name="Ikeda M."/>
            <person name="Ikeno M."/>
            <person name="Ito K."/>
            <person name="Ito S."/>
            <person name="Ito T."/>
            <person name="Ito Y."/>
            <person name="Ito Y."/>
            <person name="Iwabuchi A."/>
            <person name="Kamiya K."/>
            <person name="Karasawa W."/>
            <person name="Kurita K."/>
            <person name="Katagiri S."/>
            <person name="Kikuta A."/>
            <person name="Kobayashi H."/>
            <person name="Kobayashi N."/>
            <person name="Machita K."/>
            <person name="Maehara T."/>
            <person name="Masukawa M."/>
            <person name="Mizubayashi T."/>
            <person name="Mukai Y."/>
            <person name="Nagasaki H."/>
            <person name="Nagata Y."/>
            <person name="Naito S."/>
            <person name="Nakashima M."/>
            <person name="Nakama Y."/>
            <person name="Nakamichi Y."/>
            <person name="Nakamura M."/>
            <person name="Meguro A."/>
            <person name="Negishi M."/>
            <person name="Ohta I."/>
            <person name="Ohta T."/>
            <person name="Okamoto M."/>
            <person name="Ono N."/>
            <person name="Saji S."/>
            <person name="Sakaguchi M."/>
            <person name="Sakai K."/>
            <person name="Shibata M."/>
            <person name="Shimokawa T."/>
            <person name="Song J."/>
            <person name="Takazaki Y."/>
            <person name="Terasawa K."/>
            <person name="Tsugane M."/>
            <person name="Tsuji K."/>
            <person name="Ueda S."/>
            <person name="Waki K."/>
            <person name="Yamagata H."/>
            <person name="Yamamoto M."/>
            <person name="Yamamoto S."/>
            <person name="Yamane H."/>
            <person name="Yoshiki S."/>
            <person name="Yoshihara R."/>
            <person name="Yukawa K."/>
            <person name="Zhong H."/>
            <person name="Yano M."/>
            <person name="Yuan Q."/>
            <person name="Ouyang S."/>
            <person name="Liu J."/>
            <person name="Jones K.M."/>
            <person name="Gansberger K."/>
            <person name="Moffat K."/>
            <person name="Hill J."/>
            <person name="Bera J."/>
            <person name="Fadrosh D."/>
            <person name="Jin S."/>
            <person name="Johri S."/>
            <person name="Kim M."/>
            <person name="Overton L."/>
            <person name="Reardon M."/>
            <person name="Tsitrin T."/>
            <person name="Vuong H."/>
            <person name="Weaver B."/>
            <person name="Ciecko A."/>
            <person name="Tallon L."/>
            <person name="Jackson J."/>
            <person name="Pai G."/>
            <person name="Aken S.V."/>
            <person name="Utterback T."/>
            <person name="Reidmuller S."/>
            <person name="Feldblyum T."/>
            <person name="Hsiao J."/>
            <person name="Zismann V."/>
            <person name="Iobst S."/>
            <person name="de Vazeille A.R."/>
            <person name="Buell C.R."/>
            <person name="Ying K."/>
            <person name="Li Y."/>
            <person name="Lu T."/>
            <person name="Huang Y."/>
            <person name="Zhao Q."/>
            <person name="Feng Q."/>
            <person name="Zhang L."/>
            <person name="Zhu J."/>
            <person name="Weng Q."/>
            <person name="Mu J."/>
            <person name="Lu Y."/>
            <person name="Fan D."/>
            <person name="Liu Y."/>
            <person name="Guan J."/>
            <person name="Zhang Y."/>
            <person name="Yu S."/>
            <person name="Liu X."/>
            <person name="Zhang Y."/>
            <person name="Hong G."/>
            <person name="Han B."/>
            <person name="Choisne N."/>
            <person name="Demange N."/>
            <person name="Orjeda G."/>
            <person name="Samain S."/>
            <person name="Cattolico L."/>
            <person name="Pelletier E."/>
            <person name="Couloux A."/>
            <person name="Segurens B."/>
            <person name="Wincker P."/>
            <person name="D'Hont A."/>
            <person name="Scarpelli C."/>
            <person name="Weissenbach J."/>
            <person name="Salanoubat M."/>
            <person name="Quetier F."/>
            <person name="Yu Y."/>
            <person name="Kim H.R."/>
            <person name="Rambo T."/>
            <person name="Currie J."/>
            <person name="Collura K."/>
            <person name="Luo M."/>
            <person name="Yang T."/>
            <person name="Ammiraju J.S.S."/>
            <person name="Engler F."/>
            <person name="Soderlund C."/>
            <person name="Wing R.A."/>
            <person name="Palmer L.E."/>
            <person name="de la Bastide M."/>
            <person name="Spiegel L."/>
            <person name="Nascimento L."/>
            <person name="Zutavern T."/>
            <person name="O'Shaughnessy A."/>
            <person name="Dike S."/>
            <person name="Dedhia N."/>
            <person name="Preston R."/>
            <person name="Balija V."/>
            <person name="McCombie W.R."/>
            <person name="Chow T."/>
            <person name="Chen H."/>
            <person name="Chung M."/>
            <person name="Chen C."/>
            <person name="Shaw J."/>
            <person name="Wu H."/>
            <person name="Hsiao K."/>
            <person name="Chao Y."/>
            <person name="Chu M."/>
            <person name="Cheng C."/>
            <person name="Hour A."/>
            <person name="Lee P."/>
            <person name="Lin S."/>
            <person name="Lin Y."/>
            <person name="Liou J."/>
            <person name="Liu S."/>
            <person name="Hsing Y."/>
            <person name="Raghuvanshi S."/>
            <person name="Mohanty A."/>
            <person name="Bharti A.K."/>
            <person name="Gaur A."/>
            <person name="Gupta V."/>
            <person name="Kumar D."/>
            <person name="Ravi V."/>
            <person name="Vij S."/>
            <person name="Kapur A."/>
            <person name="Khurana P."/>
            <person name="Khurana P."/>
            <person name="Khurana J.P."/>
            <person name="Tyagi A.K."/>
            <person name="Gaikwad K."/>
            <person name="Singh A."/>
            <person name="Dalal V."/>
            <person name="Srivastava S."/>
            <person name="Dixit A."/>
            <person name="Pal A.K."/>
            <person name="Ghazi I.A."/>
            <person name="Yadav M."/>
            <person name="Pandit A."/>
            <person name="Bhargava A."/>
            <person name="Sureshbabu K."/>
            <person name="Batra K."/>
            <person name="Sharma T.R."/>
            <person name="Mohapatra T."/>
            <person name="Singh N.K."/>
            <person name="Messing J."/>
            <person name="Nelson A.B."/>
            <person name="Fuks G."/>
            <person name="Kavchok S."/>
            <person name="Keizer G."/>
            <person name="Linton E."/>
            <person name="Llaca V."/>
            <person name="Song R."/>
            <person name="Tanyolac B."/>
            <person name="Young S."/>
            <person name="Ho-Il K."/>
            <person name="Hahn J.H."/>
            <person name="Sangsakoo G."/>
            <person name="Vanavichit A."/>
            <person name="de Mattos Luiz.A.T."/>
            <person name="Zimmer P.D."/>
            <person name="Malone G."/>
            <person name="Dellagostin O."/>
            <person name="de Oliveira A.C."/>
            <person name="Bevan M."/>
            <person name="Bancroft I."/>
            <person name="Minx P."/>
            <person name="Cordum H."/>
            <person name="Wilson R."/>
            <person name="Cheng Z."/>
            <person name="Jin W."/>
            <person name="Jiang J."/>
            <person name="Leong S.A."/>
            <person name="Iwama H."/>
            <person name="Gojobori T."/>
            <person name="Itoh T."/>
            <person name="Niimura Y."/>
            <person name="Fujii Y."/>
            <person name="Habara T."/>
            <person name="Sakai H."/>
            <person name="Sato Y."/>
            <person name="Wilson G."/>
            <person name="Kumar K."/>
            <person name="McCouch S."/>
            <person name="Juretic N."/>
            <person name="Hoen D."/>
            <person name="Wright S."/>
            <person name="Bruskiewich R."/>
            <person name="Bureau T."/>
            <person name="Miyao A."/>
            <person name="Hirochika H."/>
            <person name="Nishikawa T."/>
            <person name="Kadowaki K."/>
            <person name="Sugiura M."/>
            <person name="Burr B."/>
            <person name="Sasaki T."/>
        </authorList>
    </citation>
    <scope>NUCLEOTIDE SEQUENCE [LARGE SCALE GENOMIC DNA]</scope>
    <source>
        <strain evidence="3">cv. Nipponbare</strain>
    </source>
</reference>
<gene>
    <name evidence="2" type="primary">OJ1111_B08.28</name>
</gene>
<accession>Q6ZKS5</accession>
<dbReference type="EMBL" id="AP003868">
    <property type="protein sequence ID" value="BAC99349.1"/>
    <property type="molecule type" value="Genomic_DNA"/>
</dbReference>